<dbReference type="InterPro" id="IPR043127">
    <property type="entry name" value="Sec-1-like_dom3a"/>
</dbReference>
<feature type="compositionally biased region" description="Low complexity" evidence="2">
    <location>
        <begin position="777"/>
        <end position="800"/>
    </location>
</feature>
<feature type="compositionally biased region" description="Low complexity" evidence="2">
    <location>
        <begin position="639"/>
        <end position="662"/>
    </location>
</feature>
<gene>
    <name evidence="3" type="ORF">M407DRAFT_16123</name>
</gene>
<feature type="region of interest" description="Disordered" evidence="2">
    <location>
        <begin position="41"/>
        <end position="72"/>
    </location>
</feature>
<keyword evidence="4" id="KW-1185">Reference proteome</keyword>
<dbReference type="Pfam" id="PF00995">
    <property type="entry name" value="Sec1"/>
    <property type="match status" value="1"/>
</dbReference>
<proteinExistence type="inferred from homology"/>
<sequence length="820" mass="90989">MAVGYIIPDALTHTPAFSMKPIIECLNHPASDAYSELFKNGTSTGSSTATGSSTKTGTGSSATGSSGSNSNANAAVTGRGVSVVAGFLEAIKSVDPPGKWKVVVVDEHAEKFLKASLKQFDVLEQNVTLIESLASHREPQSLEAMYILMPTSKNVKRIIEDFTPFEGGRPMYGGAHLFFIDPLPDHLVQELWSSRAQPYLRQLQDLCLNYQAVESNVFSLDLPEHFFSYYSPPPDKPGAIANARARIDEDLAFTAKKILNVLISIGENPLIRYFVPDLPLPGALADQASTAQQQQPSEGSGRWRGALQTAQSFARQDSISNDGNSISKMLALKVQKELDDYAKANPDFKVQNPNKPKPVLLITDRMMDMAAPFVHEFTYQAMCQDLLPIHNGTQYRYKFQSSAGTYEDQVATLSDADEIWVKLRHLHMQDAIEMLKADFAAFMEENAGFAGKPGQGSVNDMKDMLANLPQFKEMREKFSLHLNMAPECMDKYQNMHLEALAKVEQACATGKTPEGKTPKGIVEDMVPLIADRTLSSRDKIRLMALYIMYRQGIPDEDKRRLFEHARLTMQEQDAVNALALLGVRLKRTSADKDLKTMKQKPEDDDYELSRFHPIVKTILDDHIANKLDPIQFPYVRNAPGPSTPMASPAPTPTTTSLRSARPGWTAKPSQKSAIPKEAGQRLIVFVIGGMTYSEMREAYVMGRKKHKDIYIGSSHIIAPNQFIDDLKQLAHQGIGSKALPNGLEYKERSYQEAYELKYWTRDPPPRPRPQPAPQQPRPGSAALAPPVSSPAPSSLSVKSSHSYDGRGEKEKKKKRHFFGF</sequence>
<dbReference type="EMBL" id="KN823222">
    <property type="protein sequence ID" value="KIO19430.1"/>
    <property type="molecule type" value="Genomic_DNA"/>
</dbReference>
<dbReference type="Gene3D" id="3.40.50.2060">
    <property type="match status" value="1"/>
</dbReference>
<dbReference type="PANTHER" id="PTHR11679">
    <property type="entry name" value="VESICLE PROTEIN SORTING-ASSOCIATED"/>
    <property type="match status" value="1"/>
</dbReference>
<dbReference type="STRING" id="1051891.A0A0C3PWM0"/>
<evidence type="ECO:0000313" key="3">
    <source>
        <dbReference type="EMBL" id="KIO19430.1"/>
    </source>
</evidence>
<feature type="compositionally biased region" description="Basic residues" evidence="2">
    <location>
        <begin position="811"/>
        <end position="820"/>
    </location>
</feature>
<dbReference type="HOGENOM" id="CLU_009210_1_0_1"/>
<feature type="region of interest" description="Disordered" evidence="2">
    <location>
        <begin position="639"/>
        <end position="673"/>
    </location>
</feature>
<evidence type="ECO:0000256" key="2">
    <source>
        <dbReference type="SAM" id="MobiDB-lite"/>
    </source>
</evidence>
<evidence type="ECO:0000313" key="4">
    <source>
        <dbReference type="Proteomes" id="UP000054248"/>
    </source>
</evidence>
<dbReference type="InterPro" id="IPR027482">
    <property type="entry name" value="Sec1-like_dom2"/>
</dbReference>
<dbReference type="InterPro" id="IPR036045">
    <property type="entry name" value="Sec1-like_sf"/>
</dbReference>
<dbReference type="Gene3D" id="1.25.40.60">
    <property type="match status" value="1"/>
</dbReference>
<accession>A0A0C3PWM0</accession>
<dbReference type="Gene3D" id="3.40.50.1910">
    <property type="match status" value="1"/>
</dbReference>
<feature type="region of interest" description="Disordered" evidence="2">
    <location>
        <begin position="759"/>
        <end position="820"/>
    </location>
</feature>
<organism evidence="3 4">
    <name type="scientific">Tulasnella calospora MUT 4182</name>
    <dbReference type="NCBI Taxonomy" id="1051891"/>
    <lineage>
        <taxon>Eukaryota</taxon>
        <taxon>Fungi</taxon>
        <taxon>Dikarya</taxon>
        <taxon>Basidiomycota</taxon>
        <taxon>Agaricomycotina</taxon>
        <taxon>Agaricomycetes</taxon>
        <taxon>Cantharellales</taxon>
        <taxon>Tulasnellaceae</taxon>
        <taxon>Tulasnella</taxon>
    </lineage>
</organism>
<evidence type="ECO:0000256" key="1">
    <source>
        <dbReference type="ARBA" id="ARBA00009884"/>
    </source>
</evidence>
<dbReference type="AlphaFoldDB" id="A0A0C3PWM0"/>
<comment type="similarity">
    <text evidence="1">Belongs to the STXBP/unc-18/SEC1 family.</text>
</comment>
<dbReference type="InterPro" id="IPR001619">
    <property type="entry name" value="Sec1-like"/>
</dbReference>
<name>A0A0C3PWM0_9AGAM</name>
<dbReference type="InterPro" id="IPR043154">
    <property type="entry name" value="Sec-1-like_dom1"/>
</dbReference>
<feature type="compositionally biased region" description="Basic and acidic residues" evidence="2">
    <location>
        <begin position="801"/>
        <end position="810"/>
    </location>
</feature>
<protein>
    <submittedName>
        <fullName evidence="3">Uncharacterized protein</fullName>
    </submittedName>
</protein>
<reference evidence="3 4" key="1">
    <citation type="submission" date="2014-04" db="EMBL/GenBank/DDBJ databases">
        <authorList>
            <consortium name="DOE Joint Genome Institute"/>
            <person name="Kuo A."/>
            <person name="Girlanda M."/>
            <person name="Perotto S."/>
            <person name="Kohler A."/>
            <person name="Nagy L.G."/>
            <person name="Floudas D."/>
            <person name="Copeland A."/>
            <person name="Barry K.W."/>
            <person name="Cichocki N."/>
            <person name="Veneault-Fourrey C."/>
            <person name="LaButti K."/>
            <person name="Lindquist E.A."/>
            <person name="Lipzen A."/>
            <person name="Lundell T."/>
            <person name="Morin E."/>
            <person name="Murat C."/>
            <person name="Sun H."/>
            <person name="Tunlid A."/>
            <person name="Henrissat B."/>
            <person name="Grigoriev I.V."/>
            <person name="Hibbett D.S."/>
            <person name="Martin F."/>
            <person name="Nordberg H.P."/>
            <person name="Cantor M.N."/>
            <person name="Hua S.X."/>
        </authorList>
    </citation>
    <scope>NUCLEOTIDE SEQUENCE [LARGE SCALE GENOMIC DNA]</scope>
    <source>
        <strain evidence="3 4">MUT 4182</strain>
    </source>
</reference>
<dbReference type="Proteomes" id="UP000054248">
    <property type="component" value="Unassembled WGS sequence"/>
</dbReference>
<feature type="compositionally biased region" description="Pro residues" evidence="2">
    <location>
        <begin position="766"/>
        <end position="776"/>
    </location>
</feature>
<dbReference type="OrthoDB" id="2228at2759"/>
<dbReference type="SUPFAM" id="SSF56815">
    <property type="entry name" value="Sec1/munc18-like (SM) proteins"/>
    <property type="match status" value="1"/>
</dbReference>
<dbReference type="Gene3D" id="3.90.830.10">
    <property type="entry name" value="Syntaxin Binding Protein 1, Chain A, domain 2"/>
    <property type="match status" value="1"/>
</dbReference>
<reference evidence="4" key="2">
    <citation type="submission" date="2015-01" db="EMBL/GenBank/DDBJ databases">
        <title>Evolutionary Origins and Diversification of the Mycorrhizal Mutualists.</title>
        <authorList>
            <consortium name="DOE Joint Genome Institute"/>
            <consortium name="Mycorrhizal Genomics Consortium"/>
            <person name="Kohler A."/>
            <person name="Kuo A."/>
            <person name="Nagy L.G."/>
            <person name="Floudas D."/>
            <person name="Copeland A."/>
            <person name="Barry K.W."/>
            <person name="Cichocki N."/>
            <person name="Veneault-Fourrey C."/>
            <person name="LaButti K."/>
            <person name="Lindquist E.A."/>
            <person name="Lipzen A."/>
            <person name="Lundell T."/>
            <person name="Morin E."/>
            <person name="Murat C."/>
            <person name="Riley R."/>
            <person name="Ohm R."/>
            <person name="Sun H."/>
            <person name="Tunlid A."/>
            <person name="Henrissat B."/>
            <person name="Grigoriev I.V."/>
            <person name="Hibbett D.S."/>
            <person name="Martin F."/>
        </authorList>
    </citation>
    <scope>NUCLEOTIDE SEQUENCE [LARGE SCALE GENOMIC DNA]</scope>
    <source>
        <strain evidence="4">MUT 4182</strain>
    </source>
</reference>
<dbReference type="GO" id="GO:0016192">
    <property type="term" value="P:vesicle-mediated transport"/>
    <property type="evidence" value="ECO:0007669"/>
    <property type="project" value="InterPro"/>
</dbReference>